<comment type="caution">
    <text evidence="4">The sequence shown here is derived from an EMBL/GenBank/DDBJ whole genome shotgun (WGS) entry which is preliminary data.</text>
</comment>
<dbReference type="InterPro" id="IPR018357">
    <property type="entry name" value="Hexapep_transf_CS"/>
</dbReference>
<dbReference type="SUPFAM" id="SSF51161">
    <property type="entry name" value="Trimeric LpxA-like enzymes"/>
    <property type="match status" value="1"/>
</dbReference>
<proteinExistence type="predicted"/>
<dbReference type="InterPro" id="IPR011004">
    <property type="entry name" value="Trimer_LpxA-like_sf"/>
</dbReference>
<organism evidence="4 5">
    <name type="scientific">Shewanella septentrionalis</name>
    <dbReference type="NCBI Taxonomy" id="2952223"/>
    <lineage>
        <taxon>Bacteria</taxon>
        <taxon>Pseudomonadati</taxon>
        <taxon>Pseudomonadota</taxon>
        <taxon>Gammaproteobacteria</taxon>
        <taxon>Alteromonadales</taxon>
        <taxon>Shewanellaceae</taxon>
        <taxon>Shewanella</taxon>
    </lineage>
</organism>
<keyword evidence="2" id="KW-0677">Repeat</keyword>
<evidence type="ECO:0000256" key="2">
    <source>
        <dbReference type="ARBA" id="ARBA00022737"/>
    </source>
</evidence>
<dbReference type="PANTHER" id="PTHR23416">
    <property type="entry name" value="SIALIC ACID SYNTHASE-RELATED"/>
    <property type="match status" value="1"/>
</dbReference>
<dbReference type="RefSeq" id="WP_261271438.1">
    <property type="nucleotide sequence ID" value="NZ_JAMTCC010000001.1"/>
</dbReference>
<dbReference type="CDD" id="cd04647">
    <property type="entry name" value="LbH_MAT_like"/>
    <property type="match status" value="1"/>
</dbReference>
<dbReference type="Pfam" id="PF00132">
    <property type="entry name" value="Hexapep"/>
    <property type="match status" value="1"/>
</dbReference>
<evidence type="ECO:0000256" key="3">
    <source>
        <dbReference type="ARBA" id="ARBA00023315"/>
    </source>
</evidence>
<dbReference type="Gene3D" id="2.160.10.10">
    <property type="entry name" value="Hexapeptide repeat proteins"/>
    <property type="match status" value="1"/>
</dbReference>
<evidence type="ECO:0000256" key="1">
    <source>
        <dbReference type="ARBA" id="ARBA00022679"/>
    </source>
</evidence>
<dbReference type="Proteomes" id="UP001155604">
    <property type="component" value="Unassembled WGS sequence"/>
</dbReference>
<dbReference type="InterPro" id="IPR051159">
    <property type="entry name" value="Hexapeptide_acetyltransf"/>
</dbReference>
<dbReference type="InterPro" id="IPR001451">
    <property type="entry name" value="Hexapep"/>
</dbReference>
<keyword evidence="1" id="KW-0808">Transferase</keyword>
<keyword evidence="3 4" id="KW-0012">Acyltransferase</keyword>
<dbReference type="AlphaFoldDB" id="A0A9X3AX08"/>
<gene>
    <name evidence="4" type="ORF">NE536_00390</name>
</gene>
<dbReference type="EMBL" id="JAMTCC010000001">
    <property type="protein sequence ID" value="MCT7943834.1"/>
    <property type="molecule type" value="Genomic_DNA"/>
</dbReference>
<evidence type="ECO:0000313" key="4">
    <source>
        <dbReference type="EMBL" id="MCT7943834.1"/>
    </source>
</evidence>
<accession>A0A9X3AX08</accession>
<name>A0A9X3AX08_9GAMM</name>
<reference evidence="4" key="1">
    <citation type="journal article" date="2023" name="Int. J. Syst. Evol. Microbiol.">
        <title>&lt;i&gt;Shewanella septentrionalis&lt;/i&gt; sp. nov. and &lt;i&gt;Shewanella holmiensis&lt;/i&gt; sp. nov., isolated from Baltic Sea water and sediments.</title>
        <authorList>
            <person name="Martin-Rodriguez A.J."/>
            <person name="Thorell K."/>
            <person name="Joffre E."/>
            <person name="Jensie-Markopoulos S."/>
            <person name="Moore E.R.B."/>
            <person name="Sjoling A."/>
        </authorList>
    </citation>
    <scope>NUCLEOTIDE SEQUENCE</scope>
    <source>
        <strain evidence="4">SP1W3</strain>
    </source>
</reference>
<sequence length="171" mass="18353">MFRLLLLAYALFVVWLPGSNVNGVSCRLRGLFFKHWSKSFGKGSVVLKGVEVSNPKNLSVGEQSGLGLNAYLSCVDEVTIGDRVLMGPDVMIFTADHNWCNVDKTYFNKGMTRAAVIIEDDVWIGARVIILKGVTIGKGATIAAGSVVTKNVQSMAIVGGVPAKFIKSKSS</sequence>
<keyword evidence="5" id="KW-1185">Reference proteome</keyword>
<dbReference type="GO" id="GO:0016746">
    <property type="term" value="F:acyltransferase activity"/>
    <property type="evidence" value="ECO:0007669"/>
    <property type="project" value="UniProtKB-KW"/>
</dbReference>
<dbReference type="PROSITE" id="PS00101">
    <property type="entry name" value="HEXAPEP_TRANSFERASES"/>
    <property type="match status" value="1"/>
</dbReference>
<protein>
    <submittedName>
        <fullName evidence="4">Acyltransferase</fullName>
    </submittedName>
</protein>
<evidence type="ECO:0000313" key="5">
    <source>
        <dbReference type="Proteomes" id="UP001155604"/>
    </source>
</evidence>